<accession>A0A1M5YP56</accession>
<dbReference type="RefSeq" id="WP_278335134.1">
    <property type="nucleotide sequence ID" value="NZ_FQXU01000006.1"/>
</dbReference>
<dbReference type="AlphaFoldDB" id="A0A1M5YP56"/>
<name>A0A1M5YP56_9CLOT</name>
<sequence length="43" mass="4658">MKKLFQFLGTVCLSLAAIITIVGPVSMSGTAVEEMPESMKNQR</sequence>
<protein>
    <submittedName>
        <fullName evidence="1">Uncharacterized protein</fullName>
    </submittedName>
</protein>
<proteinExistence type="predicted"/>
<evidence type="ECO:0000313" key="1">
    <source>
        <dbReference type="EMBL" id="SHI13887.1"/>
    </source>
</evidence>
<dbReference type="EMBL" id="FQXU01000006">
    <property type="protein sequence ID" value="SHI13887.1"/>
    <property type="molecule type" value="Genomic_DNA"/>
</dbReference>
<evidence type="ECO:0000313" key="2">
    <source>
        <dbReference type="Proteomes" id="UP000184241"/>
    </source>
</evidence>
<organism evidence="1 2">
    <name type="scientific">Clostridium intestinale DSM 6191</name>
    <dbReference type="NCBI Taxonomy" id="1121320"/>
    <lineage>
        <taxon>Bacteria</taxon>
        <taxon>Bacillati</taxon>
        <taxon>Bacillota</taxon>
        <taxon>Clostridia</taxon>
        <taxon>Eubacteriales</taxon>
        <taxon>Clostridiaceae</taxon>
        <taxon>Clostridium</taxon>
    </lineage>
</organism>
<dbReference type="Proteomes" id="UP000184241">
    <property type="component" value="Unassembled WGS sequence"/>
</dbReference>
<reference evidence="1 2" key="1">
    <citation type="submission" date="2016-11" db="EMBL/GenBank/DDBJ databases">
        <authorList>
            <person name="Jaros S."/>
            <person name="Januszkiewicz K."/>
            <person name="Wedrychowicz H."/>
        </authorList>
    </citation>
    <scope>NUCLEOTIDE SEQUENCE [LARGE SCALE GENOMIC DNA]</scope>
    <source>
        <strain evidence="1 2">DSM 6191</strain>
    </source>
</reference>
<gene>
    <name evidence="1" type="ORF">SAMN02745941_02207</name>
</gene>